<evidence type="ECO:0000256" key="1">
    <source>
        <dbReference type="SAM" id="Phobius"/>
    </source>
</evidence>
<accession>A0AAJ1Q5M6</accession>
<feature type="transmembrane region" description="Helical" evidence="1">
    <location>
        <begin position="90"/>
        <end position="110"/>
    </location>
</feature>
<feature type="transmembrane region" description="Helical" evidence="1">
    <location>
        <begin position="305"/>
        <end position="325"/>
    </location>
</feature>
<feature type="transmembrane region" description="Helical" evidence="1">
    <location>
        <begin position="122"/>
        <end position="141"/>
    </location>
</feature>
<feature type="transmembrane region" description="Helical" evidence="1">
    <location>
        <begin position="148"/>
        <end position="171"/>
    </location>
</feature>
<organism evidence="2 3">
    <name type="scientific">Facklamia hominis</name>
    <dbReference type="NCBI Taxonomy" id="178214"/>
    <lineage>
        <taxon>Bacteria</taxon>
        <taxon>Bacillati</taxon>
        <taxon>Bacillota</taxon>
        <taxon>Bacilli</taxon>
        <taxon>Lactobacillales</taxon>
        <taxon>Aerococcaceae</taxon>
        <taxon>Facklamia</taxon>
    </lineage>
</organism>
<reference evidence="2" key="1">
    <citation type="submission" date="2023-05" db="EMBL/GenBank/DDBJ databases">
        <title>Cataloging the Phylogenetic Diversity of Human Bladder Bacteria.</title>
        <authorList>
            <person name="Du J."/>
        </authorList>
    </citation>
    <scope>NUCLEOTIDE SEQUENCE</scope>
    <source>
        <strain evidence="2">UMB1231</strain>
    </source>
</reference>
<name>A0AAJ1Q5M6_9LACT</name>
<sequence length="418" mass="46121">MKRKSLFSKEKTLAIAFAYVGIITGAGLATGQEILQYFVSFGRIGIIGLVCISILHMVIGSWVLSLASYHQTSNHVEGLESIASPWLAKVLDWILSFSCFVMCFVLVAGAGSTFQQQFGTPAWVGSLICALLILGISYLDFDKVTAALGFFTPILLVMISLGLIVTLFQGGIDWSSNFAMARELHSAIPNIWLSILNYFALCLVTAISMFFVLGGQVMGLENAKYGGAIGGFLAGFVSLLVGILLYTKVDLVGYEAVPMQSLMQAIHPALGFIMFVLIFGMIFNTGISVAYALGKRIAGDNERRFKTWVMPLICTLAFILSFAGFSELVSIMYPILGYIGIVLVGLIIIAWWKDRQAMSLEEEIRQSVYHLLTKRQDPDQTMVRRDVKNLKQLVKDSKADNQQILEQVQEIVDRQTEE</sequence>
<feature type="transmembrane region" description="Helical" evidence="1">
    <location>
        <begin position="191"/>
        <end position="213"/>
    </location>
</feature>
<keyword evidence="1" id="KW-0812">Transmembrane</keyword>
<feature type="transmembrane region" description="Helical" evidence="1">
    <location>
        <begin position="331"/>
        <end position="352"/>
    </location>
</feature>
<keyword evidence="1" id="KW-0472">Membrane</keyword>
<dbReference type="Proteomes" id="UP001229251">
    <property type="component" value="Unassembled WGS sequence"/>
</dbReference>
<dbReference type="EMBL" id="JASOOE010000007">
    <property type="protein sequence ID" value="MDK7187259.1"/>
    <property type="molecule type" value="Genomic_DNA"/>
</dbReference>
<evidence type="ECO:0000313" key="3">
    <source>
        <dbReference type="Proteomes" id="UP001229251"/>
    </source>
</evidence>
<feature type="transmembrane region" description="Helical" evidence="1">
    <location>
        <begin position="225"/>
        <end position="246"/>
    </location>
</feature>
<proteinExistence type="predicted"/>
<dbReference type="PANTHER" id="PTHR37814">
    <property type="entry name" value="CONSERVED MEMBRANE PROTEIN"/>
    <property type="match status" value="1"/>
</dbReference>
<evidence type="ECO:0000313" key="2">
    <source>
        <dbReference type="EMBL" id="MDK7187259.1"/>
    </source>
</evidence>
<comment type="caution">
    <text evidence="2">The sequence shown here is derived from an EMBL/GenBank/DDBJ whole genome shotgun (WGS) entry which is preliminary data.</text>
</comment>
<keyword evidence="1" id="KW-1133">Transmembrane helix</keyword>
<dbReference type="AlphaFoldDB" id="A0AAJ1Q5M6"/>
<dbReference type="RefSeq" id="WP_006908807.1">
    <property type="nucleotide sequence ID" value="NZ_JASOOE010000007.1"/>
</dbReference>
<feature type="transmembrane region" description="Helical" evidence="1">
    <location>
        <begin position="266"/>
        <end position="293"/>
    </location>
</feature>
<gene>
    <name evidence="2" type="ORF">QP433_04630</name>
</gene>
<evidence type="ECO:0008006" key="4">
    <source>
        <dbReference type="Google" id="ProtNLM"/>
    </source>
</evidence>
<protein>
    <recommendedName>
        <fullName evidence="4">Membrane protein YkvI</fullName>
    </recommendedName>
</protein>
<dbReference type="PANTHER" id="PTHR37814:SF1">
    <property type="entry name" value="MEMBRANE PROTEIN"/>
    <property type="match status" value="1"/>
</dbReference>
<feature type="transmembrane region" description="Helical" evidence="1">
    <location>
        <begin position="41"/>
        <end position="69"/>
    </location>
</feature>
<dbReference type="InterPro" id="IPR038728">
    <property type="entry name" value="YkvI-like"/>
</dbReference>